<dbReference type="Proteomes" id="UP000031774">
    <property type="component" value="Chromosome"/>
</dbReference>
<dbReference type="Pfam" id="PF03060">
    <property type="entry name" value="NMO"/>
    <property type="match status" value="2"/>
</dbReference>
<proteinExistence type="predicted"/>
<dbReference type="AlphaFoldDB" id="A0A0B5IM98"/>
<gene>
    <name evidence="4" type="ORF">SVTN_03605</name>
</gene>
<evidence type="ECO:0000256" key="2">
    <source>
        <dbReference type="ARBA" id="ARBA00022643"/>
    </source>
</evidence>
<keyword evidence="1" id="KW-0285">Flavoprotein</keyword>
<dbReference type="KEGG" id="svt:SVTN_03605"/>
<keyword evidence="3" id="KW-0560">Oxidoreductase</keyword>
<evidence type="ECO:0000256" key="1">
    <source>
        <dbReference type="ARBA" id="ARBA00022630"/>
    </source>
</evidence>
<protein>
    <recommendedName>
        <fullName evidence="6">2-nitropropane dioxygenase</fullName>
    </recommendedName>
</protein>
<dbReference type="EMBL" id="CP010407">
    <property type="protein sequence ID" value="AJF69514.1"/>
    <property type="molecule type" value="Genomic_DNA"/>
</dbReference>
<dbReference type="PANTHER" id="PTHR32332">
    <property type="entry name" value="2-NITROPROPANE DIOXYGENASE"/>
    <property type="match status" value="1"/>
</dbReference>
<keyword evidence="5" id="KW-1185">Reference proteome</keyword>
<evidence type="ECO:0008006" key="6">
    <source>
        <dbReference type="Google" id="ProtNLM"/>
    </source>
</evidence>
<reference evidence="4 5" key="1">
    <citation type="submission" date="2014-12" db="EMBL/GenBank/DDBJ databases">
        <title>Complete genome sequence of Streptomyces vietnamensis strain GIMV4.0001, a genetic manipulable producer of the benzoisochromanequinone antibiotic granaticin.</title>
        <authorList>
            <person name="Deng M.R."/>
            <person name="Guo J."/>
            <person name="Ma L.Y."/>
            <person name="Feng G.D."/>
            <person name="Mo C.Y."/>
            <person name="Zhu H.H."/>
        </authorList>
    </citation>
    <scope>NUCLEOTIDE SEQUENCE [LARGE SCALE GENOMIC DNA]</scope>
    <source>
        <strain evidence="5">GIMV4.0001</strain>
    </source>
</reference>
<dbReference type="STRING" id="362257.SVTN_03605"/>
<dbReference type="SUPFAM" id="SSF51412">
    <property type="entry name" value="Inosine monophosphate dehydrogenase (IMPDH)"/>
    <property type="match status" value="1"/>
</dbReference>
<dbReference type="Gene3D" id="3.20.20.70">
    <property type="entry name" value="Aldolase class I"/>
    <property type="match status" value="1"/>
</dbReference>
<dbReference type="HOGENOM" id="CLU_038732_9_2_11"/>
<evidence type="ECO:0000313" key="4">
    <source>
        <dbReference type="EMBL" id="AJF69514.1"/>
    </source>
</evidence>
<dbReference type="PANTHER" id="PTHR32332:SF20">
    <property type="entry name" value="2-NITROPROPANE DIOXYGENASE-LIKE PROTEIN"/>
    <property type="match status" value="1"/>
</dbReference>
<evidence type="ECO:0000256" key="3">
    <source>
        <dbReference type="ARBA" id="ARBA00023002"/>
    </source>
</evidence>
<evidence type="ECO:0000313" key="5">
    <source>
        <dbReference type="Proteomes" id="UP000031774"/>
    </source>
</evidence>
<dbReference type="GO" id="GO:0018580">
    <property type="term" value="F:nitronate monooxygenase activity"/>
    <property type="evidence" value="ECO:0007669"/>
    <property type="project" value="InterPro"/>
</dbReference>
<dbReference type="InterPro" id="IPR004136">
    <property type="entry name" value="NMO"/>
</dbReference>
<organism evidence="4 5">
    <name type="scientific">Streptomyces vietnamensis</name>
    <dbReference type="NCBI Taxonomy" id="362257"/>
    <lineage>
        <taxon>Bacteria</taxon>
        <taxon>Bacillati</taxon>
        <taxon>Actinomycetota</taxon>
        <taxon>Actinomycetes</taxon>
        <taxon>Kitasatosporales</taxon>
        <taxon>Streptomycetaceae</taxon>
        <taxon>Streptomyces</taxon>
    </lineage>
</organism>
<accession>A0A0B5IM98</accession>
<keyword evidence="2" id="KW-0288">FMN</keyword>
<dbReference type="CDD" id="cd04730">
    <property type="entry name" value="NPD_like"/>
    <property type="match status" value="1"/>
</dbReference>
<sequence>MAIGARALGVDFPVVQAGMGGVAGPALAAAVSEAGGLGTVACYRSAPGQVARLVRETARRTRRRYAVGLVPELMGPRLAGQLAAALGAADRPLVVNSFGLPPADAAAAVRAAGHLLLVQVGSAAEAAAAARLGADVLALQGVAAGGRHLGGTTTRDLLARVRADGPYLPLLVAGGVADGRRLREAAAAGAHGALIGTLFVAAAESDAHPDYQRALAAARAEDTLVTDRFGLGWPGRPHRVLAGPVTSAADPPPRAVVAWLTEDGVRHPVVRGAATAPTVRTTGEIGHLAHYAGTGCGAVRAVRPAAELLARLRADAQY</sequence>
<dbReference type="InterPro" id="IPR013785">
    <property type="entry name" value="Aldolase_TIM"/>
</dbReference>
<name>A0A0B5IM98_9ACTN</name>